<dbReference type="Proteomes" id="UP000296374">
    <property type="component" value="Chromosome"/>
</dbReference>
<protein>
    <submittedName>
        <fullName evidence="7">YIP1 family protein</fullName>
    </submittedName>
</protein>
<sequence length="197" mass="20951">MTFDDFKALVGQTLRDPQAAAALLIGQGWPMQLRWMALALAVSLSGLLAYVSTLIFSVPEGEAATVFTISEQPLVLAGLQLVAIVLGAGLMTGIGRMFGGTGRFEDALLLTVWIEVMLLIVQVIQIVLSLVLPAAAGILGILAIAMFLWLTVQFTKALHGFTSGPKVLLVMFGTLLVMGFVLSFLMAAMGLMPEMPQ</sequence>
<feature type="transmembrane region" description="Helical" evidence="5">
    <location>
        <begin position="76"/>
        <end position="95"/>
    </location>
</feature>
<evidence type="ECO:0000256" key="3">
    <source>
        <dbReference type="ARBA" id="ARBA00022989"/>
    </source>
</evidence>
<accession>A0A4P7HJJ0</accession>
<feature type="transmembrane region" description="Helical" evidence="5">
    <location>
        <begin position="167"/>
        <end position="192"/>
    </location>
</feature>
<dbReference type="RefSeq" id="WP_135312534.1">
    <property type="nucleotide sequence ID" value="NZ_CP038439.1"/>
</dbReference>
<dbReference type="KEGG" id="plia:E4191_05595"/>
<gene>
    <name evidence="7" type="ORF">E4191_05595</name>
</gene>
<evidence type="ECO:0000256" key="4">
    <source>
        <dbReference type="ARBA" id="ARBA00023136"/>
    </source>
</evidence>
<dbReference type="EMBL" id="CP038439">
    <property type="protein sequence ID" value="QBX34245.1"/>
    <property type="molecule type" value="Genomic_DNA"/>
</dbReference>
<name>A0A4P7HJJ0_9RHOB</name>
<dbReference type="AlphaFoldDB" id="A0A4P7HJJ0"/>
<keyword evidence="2 5" id="KW-0812">Transmembrane</keyword>
<feature type="transmembrane region" description="Helical" evidence="5">
    <location>
        <begin position="107"/>
        <end position="128"/>
    </location>
</feature>
<feature type="domain" description="Yip1" evidence="6">
    <location>
        <begin position="12"/>
        <end position="184"/>
    </location>
</feature>
<dbReference type="GO" id="GO:0016020">
    <property type="term" value="C:membrane"/>
    <property type="evidence" value="ECO:0007669"/>
    <property type="project" value="UniProtKB-SubCell"/>
</dbReference>
<dbReference type="Pfam" id="PF04893">
    <property type="entry name" value="Yip1"/>
    <property type="match status" value="1"/>
</dbReference>
<evidence type="ECO:0000256" key="2">
    <source>
        <dbReference type="ARBA" id="ARBA00022692"/>
    </source>
</evidence>
<evidence type="ECO:0000313" key="8">
    <source>
        <dbReference type="Proteomes" id="UP000296374"/>
    </source>
</evidence>
<proteinExistence type="predicted"/>
<keyword evidence="4 5" id="KW-0472">Membrane</keyword>
<feature type="transmembrane region" description="Helical" evidence="5">
    <location>
        <begin position="134"/>
        <end position="155"/>
    </location>
</feature>
<evidence type="ECO:0000259" key="6">
    <source>
        <dbReference type="Pfam" id="PF04893"/>
    </source>
</evidence>
<evidence type="ECO:0000313" key="7">
    <source>
        <dbReference type="EMBL" id="QBX34245.1"/>
    </source>
</evidence>
<reference evidence="8" key="1">
    <citation type="submission" date="2019-03" db="EMBL/GenBank/DDBJ databases">
        <authorList>
            <person name="Li J."/>
        </authorList>
    </citation>
    <scope>NUCLEOTIDE SEQUENCE [LARGE SCALE GENOMIC DNA]</scope>
    <source>
        <strain evidence="8">2251</strain>
    </source>
</reference>
<evidence type="ECO:0000256" key="1">
    <source>
        <dbReference type="ARBA" id="ARBA00004141"/>
    </source>
</evidence>
<feature type="transmembrane region" description="Helical" evidence="5">
    <location>
        <begin position="35"/>
        <end position="56"/>
    </location>
</feature>
<evidence type="ECO:0000256" key="5">
    <source>
        <dbReference type="SAM" id="Phobius"/>
    </source>
</evidence>
<comment type="subcellular location">
    <subcellularLocation>
        <location evidence="1">Membrane</location>
        <topology evidence="1">Multi-pass membrane protein</topology>
    </subcellularLocation>
</comment>
<dbReference type="InterPro" id="IPR006977">
    <property type="entry name" value="Yip1_dom"/>
</dbReference>
<organism evidence="7 8">
    <name type="scientific">Paracoccus liaowanqingii</name>
    <dbReference type="NCBI Taxonomy" id="2560053"/>
    <lineage>
        <taxon>Bacteria</taxon>
        <taxon>Pseudomonadati</taxon>
        <taxon>Pseudomonadota</taxon>
        <taxon>Alphaproteobacteria</taxon>
        <taxon>Rhodobacterales</taxon>
        <taxon>Paracoccaceae</taxon>
        <taxon>Paracoccus</taxon>
    </lineage>
</organism>
<keyword evidence="3 5" id="KW-1133">Transmembrane helix</keyword>